<dbReference type="Proteomes" id="UP001592528">
    <property type="component" value="Unassembled WGS sequence"/>
</dbReference>
<protein>
    <recommendedName>
        <fullName evidence="4">DNA-binding protein</fullName>
    </recommendedName>
</protein>
<evidence type="ECO:0000313" key="2">
    <source>
        <dbReference type="EMBL" id="MFC1405795.1"/>
    </source>
</evidence>
<sequence length="235" mass="25870">MIPADVVPVDSAYAAASQGVSLSTFRRHRAWEKLPPVLSRTGAKVRLWSKDQLDASIKGLPVPPLPRELSRGQLTPEQRAAVKAGAAMPTQPHPDDRLDYEEARLALPEDRRPTPKTWESYLRDGTAPPVRPEDVLCGVSHWRRADLATWNENRRGRGGGPGRQGAPNRSGIAGRQGWVLKSERWALAEERLQRTAQRLAESPELSTAELAAELEVTQRHAERLVAQVRAGQGAA</sequence>
<gene>
    <name evidence="2" type="ORF">ACEZDJ_31345</name>
</gene>
<accession>A0ABV6UWE0</accession>
<keyword evidence="3" id="KW-1185">Reference proteome</keyword>
<evidence type="ECO:0000313" key="3">
    <source>
        <dbReference type="Proteomes" id="UP001592528"/>
    </source>
</evidence>
<reference evidence="2 3" key="1">
    <citation type="submission" date="2024-09" db="EMBL/GenBank/DDBJ databases">
        <authorList>
            <person name="Lee S.D."/>
        </authorList>
    </citation>
    <scope>NUCLEOTIDE SEQUENCE [LARGE SCALE GENOMIC DNA]</scope>
    <source>
        <strain evidence="2 3">N1-5</strain>
    </source>
</reference>
<evidence type="ECO:0000256" key="1">
    <source>
        <dbReference type="SAM" id="MobiDB-lite"/>
    </source>
</evidence>
<feature type="region of interest" description="Disordered" evidence="1">
    <location>
        <begin position="152"/>
        <end position="175"/>
    </location>
</feature>
<evidence type="ECO:0008006" key="4">
    <source>
        <dbReference type="Google" id="ProtNLM"/>
    </source>
</evidence>
<comment type="caution">
    <text evidence="2">The sequence shown here is derived from an EMBL/GenBank/DDBJ whole genome shotgun (WGS) entry which is preliminary data.</text>
</comment>
<dbReference type="RefSeq" id="WP_157624081.1">
    <property type="nucleotide sequence ID" value="NZ_JBHEZZ010000023.1"/>
</dbReference>
<name>A0ABV6UWE0_9ACTN</name>
<dbReference type="EMBL" id="JBHEZZ010000023">
    <property type="protein sequence ID" value="MFC1405795.1"/>
    <property type="molecule type" value="Genomic_DNA"/>
</dbReference>
<proteinExistence type="predicted"/>
<organism evidence="2 3">
    <name type="scientific">Streptacidiphilus cavernicola</name>
    <dbReference type="NCBI Taxonomy" id="3342716"/>
    <lineage>
        <taxon>Bacteria</taxon>
        <taxon>Bacillati</taxon>
        <taxon>Actinomycetota</taxon>
        <taxon>Actinomycetes</taxon>
        <taxon>Kitasatosporales</taxon>
        <taxon>Streptomycetaceae</taxon>
        <taxon>Streptacidiphilus</taxon>
    </lineage>
</organism>